<dbReference type="EMBL" id="JABFAD010000009">
    <property type="protein sequence ID" value="MBA0809760.1"/>
    <property type="molecule type" value="Genomic_DNA"/>
</dbReference>
<dbReference type="GO" id="GO:0004650">
    <property type="term" value="F:polygalacturonase activity"/>
    <property type="evidence" value="ECO:0007669"/>
    <property type="project" value="InterPro"/>
</dbReference>
<comment type="caution">
    <text evidence="9">The sequence shown here is derived from an EMBL/GenBank/DDBJ whole genome shotgun (WGS) entry which is preliminary data.</text>
</comment>
<dbReference type="OrthoDB" id="187139at2759"/>
<evidence type="ECO:0000256" key="5">
    <source>
        <dbReference type="ARBA" id="ARBA00022801"/>
    </source>
</evidence>
<evidence type="ECO:0000256" key="4">
    <source>
        <dbReference type="ARBA" id="ARBA00022525"/>
    </source>
</evidence>
<protein>
    <submittedName>
        <fullName evidence="9">Uncharacterized protein</fullName>
    </submittedName>
</protein>
<name>A0A7J9HIU1_9ROSI</name>
<proteinExistence type="inferred from homology"/>
<dbReference type="PANTHER" id="PTHR31375">
    <property type="match status" value="1"/>
</dbReference>
<evidence type="ECO:0000256" key="8">
    <source>
        <dbReference type="RuleBase" id="RU361169"/>
    </source>
</evidence>
<dbReference type="Gene3D" id="2.160.20.10">
    <property type="entry name" value="Single-stranded right-handed beta-helix, Pectin lyase-like"/>
    <property type="match status" value="1"/>
</dbReference>
<comment type="similarity">
    <text evidence="2 8">Belongs to the glycosyl hydrolase 28 family.</text>
</comment>
<dbReference type="InterPro" id="IPR012334">
    <property type="entry name" value="Pectin_lyas_fold"/>
</dbReference>
<evidence type="ECO:0000256" key="1">
    <source>
        <dbReference type="ARBA" id="ARBA00004191"/>
    </source>
</evidence>
<evidence type="ECO:0000256" key="2">
    <source>
        <dbReference type="ARBA" id="ARBA00008834"/>
    </source>
</evidence>
<evidence type="ECO:0000256" key="3">
    <source>
        <dbReference type="ARBA" id="ARBA00022512"/>
    </source>
</evidence>
<evidence type="ECO:0000313" key="9">
    <source>
        <dbReference type="EMBL" id="MBA0809760.1"/>
    </source>
</evidence>
<gene>
    <name evidence="9" type="ORF">Gohar_025383</name>
</gene>
<comment type="subcellular location">
    <subcellularLocation>
        <location evidence="1">Secreted</location>
        <location evidence="1">Cell wall</location>
    </subcellularLocation>
</comment>
<sequence>MSCIQNKVHLVSILFIFIVNVHIRGLTFVNSDDCIGIGDGSKYINIKLIFCGPSHEISIESLGKNGRR</sequence>
<keyword evidence="6 8" id="KW-0326">Glycosidase</keyword>
<evidence type="ECO:0000256" key="7">
    <source>
        <dbReference type="ARBA" id="ARBA00023316"/>
    </source>
</evidence>
<keyword evidence="3" id="KW-0134">Cell wall</keyword>
<evidence type="ECO:0000313" key="10">
    <source>
        <dbReference type="Proteomes" id="UP000593560"/>
    </source>
</evidence>
<dbReference type="InterPro" id="IPR011050">
    <property type="entry name" value="Pectin_lyase_fold/virulence"/>
</dbReference>
<keyword evidence="7" id="KW-0961">Cell wall biogenesis/degradation</keyword>
<dbReference type="GO" id="GO:0071555">
    <property type="term" value="P:cell wall organization"/>
    <property type="evidence" value="ECO:0007669"/>
    <property type="project" value="UniProtKB-KW"/>
</dbReference>
<dbReference type="AlphaFoldDB" id="A0A7J9HIU1"/>
<organism evidence="9 10">
    <name type="scientific">Gossypium harknessii</name>
    <dbReference type="NCBI Taxonomy" id="34285"/>
    <lineage>
        <taxon>Eukaryota</taxon>
        <taxon>Viridiplantae</taxon>
        <taxon>Streptophyta</taxon>
        <taxon>Embryophyta</taxon>
        <taxon>Tracheophyta</taxon>
        <taxon>Spermatophyta</taxon>
        <taxon>Magnoliopsida</taxon>
        <taxon>eudicotyledons</taxon>
        <taxon>Gunneridae</taxon>
        <taxon>Pentapetalae</taxon>
        <taxon>rosids</taxon>
        <taxon>malvids</taxon>
        <taxon>Malvales</taxon>
        <taxon>Malvaceae</taxon>
        <taxon>Malvoideae</taxon>
        <taxon>Gossypium</taxon>
    </lineage>
</organism>
<keyword evidence="5 8" id="KW-0378">Hydrolase</keyword>
<reference evidence="9 10" key="1">
    <citation type="journal article" date="2019" name="Genome Biol. Evol.">
        <title>Insights into the evolution of the New World diploid cottons (Gossypium, subgenus Houzingenia) based on genome sequencing.</title>
        <authorList>
            <person name="Grover C.E."/>
            <person name="Arick M.A. 2nd"/>
            <person name="Thrash A."/>
            <person name="Conover J.L."/>
            <person name="Sanders W.S."/>
            <person name="Peterson D.G."/>
            <person name="Frelichowski J.E."/>
            <person name="Scheffler J.A."/>
            <person name="Scheffler B.E."/>
            <person name="Wendel J.F."/>
        </authorList>
    </citation>
    <scope>NUCLEOTIDE SEQUENCE [LARGE SCALE GENOMIC DNA]</scope>
    <source>
        <strain evidence="9">0</strain>
        <tissue evidence="9">Leaf</tissue>
    </source>
</reference>
<keyword evidence="10" id="KW-1185">Reference proteome</keyword>
<dbReference type="Proteomes" id="UP000593560">
    <property type="component" value="Unassembled WGS sequence"/>
</dbReference>
<dbReference type="Pfam" id="PF00295">
    <property type="entry name" value="Glyco_hydro_28"/>
    <property type="match status" value="1"/>
</dbReference>
<dbReference type="InterPro" id="IPR000743">
    <property type="entry name" value="Glyco_hydro_28"/>
</dbReference>
<keyword evidence="4" id="KW-0964">Secreted</keyword>
<dbReference type="SUPFAM" id="SSF51126">
    <property type="entry name" value="Pectin lyase-like"/>
    <property type="match status" value="1"/>
</dbReference>
<dbReference type="GO" id="GO:0005975">
    <property type="term" value="P:carbohydrate metabolic process"/>
    <property type="evidence" value="ECO:0007669"/>
    <property type="project" value="InterPro"/>
</dbReference>
<evidence type="ECO:0000256" key="6">
    <source>
        <dbReference type="ARBA" id="ARBA00023295"/>
    </source>
</evidence>
<accession>A0A7J9HIU1</accession>